<dbReference type="EMBL" id="CP061839">
    <property type="protein sequence ID" value="QOW61411.1"/>
    <property type="molecule type" value="Genomic_DNA"/>
</dbReference>
<dbReference type="GeneID" id="301091269"/>
<keyword evidence="1" id="KW-0812">Transmembrane</keyword>
<accession>A0A7S7AXQ1</accession>
<keyword evidence="1" id="KW-0472">Membrane</keyword>
<proteinExistence type="predicted"/>
<gene>
    <name evidence="2" type="ORF">IFE08_03210</name>
</gene>
<dbReference type="Proteomes" id="UP000593915">
    <property type="component" value="Chromosome"/>
</dbReference>
<evidence type="ECO:0000256" key="1">
    <source>
        <dbReference type="SAM" id="Phobius"/>
    </source>
</evidence>
<feature type="transmembrane region" description="Helical" evidence="1">
    <location>
        <begin position="34"/>
        <end position="54"/>
    </location>
</feature>
<protein>
    <submittedName>
        <fullName evidence="2">Uncharacterized protein</fullName>
    </submittedName>
</protein>
<evidence type="ECO:0000313" key="3">
    <source>
        <dbReference type="Proteomes" id="UP000593915"/>
    </source>
</evidence>
<dbReference type="RefSeq" id="WP_020964070.1">
    <property type="nucleotide sequence ID" value="NZ_CP045670.1"/>
</dbReference>
<name>A0A7S7AXQ1_9SPIR</name>
<dbReference type="AlphaFoldDB" id="A0A7S7AXQ1"/>
<sequence length="77" mass="8264">MLALFIGIILIAFTVVSALPMGLGWGQDILLFLRGGLPIFAAFVGLISIFIGIADIKDKQDARKEEAAMKAAENKTE</sequence>
<evidence type="ECO:0000313" key="2">
    <source>
        <dbReference type="EMBL" id="QOW61411.1"/>
    </source>
</evidence>
<keyword evidence="1" id="KW-1133">Transmembrane helix</keyword>
<reference evidence="2 3" key="1">
    <citation type="submission" date="2020-09" db="EMBL/GenBank/DDBJ databases">
        <title>Characterization of Treponema spp. from bovine digital dermatitis in Korea.</title>
        <authorList>
            <person name="Espiritu H.M."/>
            <person name="Cho Y.I."/>
            <person name="Mamuad L."/>
        </authorList>
    </citation>
    <scope>NUCLEOTIDE SEQUENCE [LARGE SCALE GENOMIC DNA]</scope>
    <source>
        <strain evidence="2 3">KS1</strain>
    </source>
</reference>
<organism evidence="2 3">
    <name type="scientific">Treponema pedis</name>
    <dbReference type="NCBI Taxonomy" id="409322"/>
    <lineage>
        <taxon>Bacteria</taxon>
        <taxon>Pseudomonadati</taxon>
        <taxon>Spirochaetota</taxon>
        <taxon>Spirochaetia</taxon>
        <taxon>Spirochaetales</taxon>
        <taxon>Treponemataceae</taxon>
        <taxon>Treponema</taxon>
    </lineage>
</organism>